<protein>
    <submittedName>
        <fullName evidence="3">Uncharacterized protein</fullName>
    </submittedName>
</protein>
<gene>
    <name evidence="3" type="ORF">PGTUg99_032025</name>
</gene>
<proteinExistence type="predicted"/>
<keyword evidence="2" id="KW-0472">Membrane</keyword>
<feature type="compositionally biased region" description="Low complexity" evidence="1">
    <location>
        <begin position="48"/>
        <end position="85"/>
    </location>
</feature>
<keyword evidence="2" id="KW-1133">Transmembrane helix</keyword>
<feature type="compositionally biased region" description="Polar residues" evidence="1">
    <location>
        <begin position="1"/>
        <end position="44"/>
    </location>
</feature>
<evidence type="ECO:0000256" key="1">
    <source>
        <dbReference type="SAM" id="MobiDB-lite"/>
    </source>
</evidence>
<feature type="transmembrane region" description="Helical" evidence="2">
    <location>
        <begin position="144"/>
        <end position="167"/>
    </location>
</feature>
<organism evidence="3 4">
    <name type="scientific">Puccinia graminis f. sp. tritici</name>
    <dbReference type="NCBI Taxonomy" id="56615"/>
    <lineage>
        <taxon>Eukaryota</taxon>
        <taxon>Fungi</taxon>
        <taxon>Dikarya</taxon>
        <taxon>Basidiomycota</taxon>
        <taxon>Pucciniomycotina</taxon>
        <taxon>Pucciniomycetes</taxon>
        <taxon>Pucciniales</taxon>
        <taxon>Pucciniaceae</taxon>
        <taxon>Puccinia</taxon>
    </lineage>
</organism>
<dbReference type="Proteomes" id="UP000325313">
    <property type="component" value="Unassembled WGS sequence"/>
</dbReference>
<reference evidence="3 4" key="1">
    <citation type="submission" date="2019-05" db="EMBL/GenBank/DDBJ databases">
        <title>Emergence of the Ug99 lineage of the wheat stem rust pathogen through somatic hybridization.</title>
        <authorList>
            <person name="Li F."/>
            <person name="Upadhyaya N.M."/>
            <person name="Sperschneider J."/>
            <person name="Matny O."/>
            <person name="Nguyen-Phuc H."/>
            <person name="Mago R."/>
            <person name="Raley C."/>
            <person name="Miller M.E."/>
            <person name="Silverstein K.A.T."/>
            <person name="Henningsen E."/>
            <person name="Hirsch C.D."/>
            <person name="Visser B."/>
            <person name="Pretorius Z.A."/>
            <person name="Steffenson B.J."/>
            <person name="Schwessinger B."/>
            <person name="Dodds P.N."/>
            <person name="Figueroa M."/>
        </authorList>
    </citation>
    <scope>NUCLEOTIDE SEQUENCE [LARGE SCALE GENOMIC DNA]</scope>
    <source>
        <strain evidence="3 4">Ug99</strain>
    </source>
</reference>
<name>A0A5B0RNN3_PUCGR</name>
<comment type="caution">
    <text evidence="3">The sequence shown here is derived from an EMBL/GenBank/DDBJ whole genome shotgun (WGS) entry which is preliminary data.</text>
</comment>
<evidence type="ECO:0000313" key="4">
    <source>
        <dbReference type="Proteomes" id="UP000325313"/>
    </source>
</evidence>
<feature type="region of interest" description="Disordered" evidence="1">
    <location>
        <begin position="237"/>
        <end position="265"/>
    </location>
</feature>
<evidence type="ECO:0000256" key="2">
    <source>
        <dbReference type="SAM" id="Phobius"/>
    </source>
</evidence>
<sequence>MDNSTVQNAMVASPDNQSGQWNGDTSGGNFTDTNTPNSVGSSTVGADGIPPISSATTSSSLPATSGLPFDTTTSSLLPSTSDSPLNTINSMPDPMATITAPSNMNSSELAPSPLPSSSAIPEPLNPSVMGHVELNAGMWQQPGIIIGVACSALGFLCIIIGLAYHLYRRRATRRPIRGLRVVSGFDFNGGGEDDYSTYNIWDPSPIGMEATDKGEKAGFEHEGSLTIMSSIRNSTATTYSNADDDEQSYPSSTQSFPIHEKGIAL</sequence>
<dbReference type="EMBL" id="VDEP01000171">
    <property type="protein sequence ID" value="KAA1126655.1"/>
    <property type="molecule type" value="Genomic_DNA"/>
</dbReference>
<evidence type="ECO:0000313" key="3">
    <source>
        <dbReference type="EMBL" id="KAA1126655.1"/>
    </source>
</evidence>
<feature type="compositionally biased region" description="Low complexity" evidence="1">
    <location>
        <begin position="106"/>
        <end position="117"/>
    </location>
</feature>
<feature type="region of interest" description="Disordered" evidence="1">
    <location>
        <begin position="1"/>
        <end position="117"/>
    </location>
</feature>
<keyword evidence="2" id="KW-0812">Transmembrane</keyword>
<accession>A0A5B0RNN3</accession>
<dbReference type="AlphaFoldDB" id="A0A5B0RNN3"/>